<organism evidence="7">
    <name type="scientific">marine sediment metagenome</name>
    <dbReference type="NCBI Taxonomy" id="412755"/>
    <lineage>
        <taxon>unclassified sequences</taxon>
        <taxon>metagenomes</taxon>
        <taxon>ecological metagenomes</taxon>
    </lineage>
</organism>
<accession>A0A0F9QQP0</accession>
<dbReference type="InterPro" id="IPR004843">
    <property type="entry name" value="Calcineurin-like_PHP"/>
</dbReference>
<evidence type="ECO:0000256" key="4">
    <source>
        <dbReference type="ARBA" id="ARBA00023136"/>
    </source>
</evidence>
<dbReference type="AlphaFoldDB" id="A0A0F9QQP0"/>
<dbReference type="PANTHER" id="PTHR34990">
    <property type="entry name" value="UDP-2,3-DIACYLGLUCOSAMINE HYDROLASE-RELATED"/>
    <property type="match status" value="1"/>
</dbReference>
<dbReference type="Gene3D" id="3.60.21.10">
    <property type="match status" value="1"/>
</dbReference>
<evidence type="ECO:0000313" key="7">
    <source>
        <dbReference type="EMBL" id="KKN46525.1"/>
    </source>
</evidence>
<dbReference type="Pfam" id="PF00149">
    <property type="entry name" value="Metallophos"/>
    <property type="match status" value="1"/>
</dbReference>
<comment type="caution">
    <text evidence="7">The sequence shown here is derived from an EMBL/GenBank/DDBJ whole genome shotgun (WGS) entry which is preliminary data.</text>
</comment>
<keyword evidence="5" id="KW-0464">Manganese</keyword>
<dbReference type="GO" id="GO:0008758">
    <property type="term" value="F:UDP-2,3-diacylglucosamine hydrolase activity"/>
    <property type="evidence" value="ECO:0007669"/>
    <property type="project" value="TreeGrafter"/>
</dbReference>
<name>A0A0F9QQP0_9ZZZZ</name>
<dbReference type="InterPro" id="IPR043461">
    <property type="entry name" value="LpxH-like"/>
</dbReference>
<reference evidence="7" key="1">
    <citation type="journal article" date="2015" name="Nature">
        <title>Complex archaea that bridge the gap between prokaryotes and eukaryotes.</title>
        <authorList>
            <person name="Spang A."/>
            <person name="Saw J.H."/>
            <person name="Jorgensen S.L."/>
            <person name="Zaremba-Niedzwiedzka K."/>
            <person name="Martijn J."/>
            <person name="Lind A.E."/>
            <person name="van Eijk R."/>
            <person name="Schleper C."/>
            <person name="Guy L."/>
            <person name="Ettema T.J."/>
        </authorList>
    </citation>
    <scope>NUCLEOTIDE SEQUENCE</scope>
</reference>
<dbReference type="EMBL" id="LAZR01001325">
    <property type="protein sequence ID" value="KKN46525.1"/>
    <property type="molecule type" value="Genomic_DNA"/>
</dbReference>
<feature type="domain" description="Calcineurin-like phosphoesterase" evidence="6">
    <location>
        <begin position="31"/>
        <end position="230"/>
    </location>
</feature>
<dbReference type="InterPro" id="IPR029052">
    <property type="entry name" value="Metallo-depent_PP-like"/>
</dbReference>
<evidence type="ECO:0000256" key="1">
    <source>
        <dbReference type="ARBA" id="ARBA00022475"/>
    </source>
</evidence>
<keyword evidence="1" id="KW-1003">Cell membrane</keyword>
<dbReference type="PANTHER" id="PTHR34990:SF2">
    <property type="entry name" value="BLL8164 PROTEIN"/>
    <property type="match status" value="1"/>
</dbReference>
<dbReference type="SUPFAM" id="SSF56300">
    <property type="entry name" value="Metallo-dependent phosphatases"/>
    <property type="match status" value="1"/>
</dbReference>
<evidence type="ECO:0000256" key="5">
    <source>
        <dbReference type="ARBA" id="ARBA00023211"/>
    </source>
</evidence>
<dbReference type="GO" id="GO:0016020">
    <property type="term" value="C:membrane"/>
    <property type="evidence" value="ECO:0007669"/>
    <property type="project" value="GOC"/>
</dbReference>
<dbReference type="GO" id="GO:0009245">
    <property type="term" value="P:lipid A biosynthetic process"/>
    <property type="evidence" value="ECO:0007669"/>
    <property type="project" value="TreeGrafter"/>
</dbReference>
<evidence type="ECO:0000256" key="2">
    <source>
        <dbReference type="ARBA" id="ARBA00022519"/>
    </source>
</evidence>
<dbReference type="GO" id="GO:0046872">
    <property type="term" value="F:metal ion binding"/>
    <property type="evidence" value="ECO:0007669"/>
    <property type="project" value="UniProtKB-KW"/>
</dbReference>
<evidence type="ECO:0000256" key="3">
    <source>
        <dbReference type="ARBA" id="ARBA00022723"/>
    </source>
</evidence>
<protein>
    <recommendedName>
        <fullName evidence="6">Calcineurin-like phosphoesterase domain-containing protein</fullName>
    </recommendedName>
</protein>
<sequence>MSLGLSTVLIITLWITGMTNNQQRKKQHYPTIWISDVHLGYKDCKADYLLDFLNSVESDTLYLVGDIIDLWSMKRQFYWHPSHYQVLSCIQQKAVNGTRVIYIPGNHDETFRNYINQTLFGIEIHQQFIHTTKANKRFLLVHGDDFDSATRYNKLISIAGDAGYDFLLFLNRWTNRIRKLFGGNYYSLASWIKARVHKAREAIKAFEDAAIHEAKKQNVDGIICGHIHHPKIKVGDGIMYCNDGDWIESCTALVEQQDGKIELLHWSDTQSVLDSADITKLNISTDAKPKKSAA</sequence>
<dbReference type="CDD" id="cd07398">
    <property type="entry name" value="MPP_YbbF-LpxH"/>
    <property type="match status" value="1"/>
</dbReference>
<evidence type="ECO:0000259" key="6">
    <source>
        <dbReference type="Pfam" id="PF00149"/>
    </source>
</evidence>
<gene>
    <name evidence="7" type="ORF">LCGC14_0671980</name>
</gene>
<keyword evidence="4" id="KW-0472">Membrane</keyword>
<keyword evidence="3" id="KW-0479">Metal-binding</keyword>
<keyword evidence="2" id="KW-0997">Cell inner membrane</keyword>
<proteinExistence type="predicted"/>